<reference evidence="2" key="1">
    <citation type="submission" date="2018-05" db="EMBL/GenBank/DDBJ databases">
        <authorList>
            <person name="Lanie J.A."/>
            <person name="Ng W.-L."/>
            <person name="Kazmierczak K.M."/>
            <person name="Andrzejewski T.M."/>
            <person name="Davidsen T.M."/>
            <person name="Wayne K.J."/>
            <person name="Tettelin H."/>
            <person name="Glass J.I."/>
            <person name="Rusch D."/>
            <person name="Podicherti R."/>
            <person name="Tsui H.-C.T."/>
            <person name="Winkler M.E."/>
        </authorList>
    </citation>
    <scope>NUCLEOTIDE SEQUENCE</scope>
</reference>
<feature type="transmembrane region" description="Helical" evidence="1">
    <location>
        <begin position="64"/>
        <end position="84"/>
    </location>
</feature>
<gene>
    <name evidence="2" type="ORF">METZ01_LOCUS396114</name>
</gene>
<dbReference type="EMBL" id="UINC01150298">
    <property type="protein sequence ID" value="SVD43260.1"/>
    <property type="molecule type" value="Genomic_DNA"/>
</dbReference>
<name>A0A382V9X1_9ZZZZ</name>
<keyword evidence="1" id="KW-1133">Transmembrane helix</keyword>
<keyword evidence="1" id="KW-0472">Membrane</keyword>
<feature type="transmembrane region" description="Helical" evidence="1">
    <location>
        <begin position="22"/>
        <end position="44"/>
    </location>
</feature>
<feature type="non-terminal residue" evidence="2">
    <location>
        <position position="116"/>
    </location>
</feature>
<keyword evidence="1" id="KW-0812">Transmembrane</keyword>
<accession>A0A382V9X1</accession>
<proteinExistence type="predicted"/>
<protein>
    <submittedName>
        <fullName evidence="2">Uncharacterized protein</fullName>
    </submittedName>
</protein>
<feature type="transmembrane region" description="Helical" evidence="1">
    <location>
        <begin position="96"/>
        <end position="113"/>
    </location>
</feature>
<sequence length="116" mass="13219">MEIFVNAIEGSAINSWVMGSAWLWPLMEILHFIGLSLLLGSLLVIDLRLAGYLRQINIAATHKLLPWVFIGFGLNFVTGFLFLMGDPARYTANIGFWWKMFLVVIALLNALWFKMK</sequence>
<dbReference type="AlphaFoldDB" id="A0A382V9X1"/>
<evidence type="ECO:0000256" key="1">
    <source>
        <dbReference type="SAM" id="Phobius"/>
    </source>
</evidence>
<evidence type="ECO:0000313" key="2">
    <source>
        <dbReference type="EMBL" id="SVD43260.1"/>
    </source>
</evidence>
<organism evidence="2">
    <name type="scientific">marine metagenome</name>
    <dbReference type="NCBI Taxonomy" id="408172"/>
    <lineage>
        <taxon>unclassified sequences</taxon>
        <taxon>metagenomes</taxon>
        <taxon>ecological metagenomes</taxon>
    </lineage>
</organism>